<evidence type="ECO:0000313" key="2">
    <source>
        <dbReference type="Proteomes" id="UP000053392"/>
    </source>
</evidence>
<gene>
    <name evidence="1" type="ORF">I313_05936</name>
</gene>
<dbReference type="OrthoDB" id="2560567at2759"/>
<name>A0A0D0SYR2_9TREE</name>
<proteinExistence type="predicted"/>
<organism evidence="1 2">
    <name type="scientific">Cryptococcus deuterogattii Ram5</name>
    <dbReference type="NCBI Taxonomy" id="1296110"/>
    <lineage>
        <taxon>Eukaryota</taxon>
        <taxon>Fungi</taxon>
        <taxon>Dikarya</taxon>
        <taxon>Basidiomycota</taxon>
        <taxon>Agaricomycotina</taxon>
        <taxon>Tremellomycetes</taxon>
        <taxon>Tremellales</taxon>
        <taxon>Cryptococcaceae</taxon>
        <taxon>Cryptococcus</taxon>
        <taxon>Cryptococcus gattii species complex</taxon>
    </lineage>
</organism>
<protein>
    <submittedName>
        <fullName evidence="1">Uncharacterized protein</fullName>
    </submittedName>
</protein>
<dbReference type="EMBL" id="KN847911">
    <property type="protein sequence ID" value="KIR38362.1"/>
    <property type="molecule type" value="Genomic_DNA"/>
</dbReference>
<dbReference type="Proteomes" id="UP000053392">
    <property type="component" value="Unassembled WGS sequence"/>
</dbReference>
<reference evidence="1 2" key="1">
    <citation type="submission" date="2015-01" db="EMBL/GenBank/DDBJ databases">
        <title>The Genome Sequence of Cryptococcus gattii Ram5.</title>
        <authorList>
            <consortium name="The Broad Institute Genomics Platform"/>
            <person name="Cuomo C."/>
            <person name="Litvintseva A."/>
            <person name="Chen Y."/>
            <person name="Heitman J."/>
            <person name="Sun S."/>
            <person name="Springer D."/>
            <person name="Dromer F."/>
            <person name="Young S."/>
            <person name="Zeng Q."/>
            <person name="Gargeya S."/>
            <person name="Abouelleil A."/>
            <person name="Alvarado L."/>
            <person name="Chapman S.B."/>
            <person name="Gainer-Dewar J."/>
            <person name="Goldberg J."/>
            <person name="Griggs A."/>
            <person name="Gujja S."/>
            <person name="Hansen M."/>
            <person name="Howarth C."/>
            <person name="Imamovic A."/>
            <person name="Larimer J."/>
            <person name="Murphy C."/>
            <person name="Naylor J."/>
            <person name="Pearson M."/>
            <person name="Priest M."/>
            <person name="Roberts A."/>
            <person name="Saif S."/>
            <person name="Shea T."/>
            <person name="Sykes S."/>
            <person name="Wortman J."/>
            <person name="Nusbaum C."/>
            <person name="Birren B."/>
        </authorList>
    </citation>
    <scope>NUCLEOTIDE SEQUENCE [LARGE SCALE GENOMIC DNA]</scope>
    <source>
        <strain evidence="1 2">Ram5</strain>
    </source>
</reference>
<sequence>MIILRAILQDIKTLRVVEKEIQITDLEEILGTDVIMGSSVSPLFTLLFLSIQTSDGADDSLAAATLSTSPNWGVTSLIQLRYVIITAIFLFGTYNLFRTFTCALGMATSGFRHTDYRVGRKPLRPWTESEWIDPYYRQNFIPHKYDRYFLTERWQFAVGDWNFPLERRPREDVERQMDEFDGLDPFMIDGRIQKVWQRSPEEIRRMHGKISRTVIHGGPKKMPPHMTNDLKQRERIHVGLIDPRNPPTEEEEEEMVKALNEDKGYFGIANWKPRTKSFGWWWFDMRRVWAILCGLALMGVRIGLCVL</sequence>
<dbReference type="AlphaFoldDB" id="A0A0D0SYR2"/>
<keyword evidence="2" id="KW-1185">Reference proteome</keyword>
<evidence type="ECO:0000313" key="1">
    <source>
        <dbReference type="EMBL" id="KIR38362.1"/>
    </source>
</evidence>
<dbReference type="HOGENOM" id="CLU_994030_0_0_1"/>
<accession>A0A0D0SYR2</accession>